<feature type="region of interest" description="Disordered" evidence="6">
    <location>
        <begin position="499"/>
        <end position="520"/>
    </location>
</feature>
<comment type="subcellular location">
    <subcellularLocation>
        <location evidence="1">Membrane</location>
        <topology evidence="1">Multi-pass membrane protein</topology>
    </subcellularLocation>
</comment>
<dbReference type="Pfam" id="PF03105">
    <property type="entry name" value="SPX"/>
    <property type="match status" value="1"/>
</dbReference>
<evidence type="ECO:0000313" key="10">
    <source>
        <dbReference type="Proteomes" id="UP000298416"/>
    </source>
</evidence>
<evidence type="ECO:0000256" key="6">
    <source>
        <dbReference type="SAM" id="MobiDB-lite"/>
    </source>
</evidence>
<feature type="transmembrane region" description="Helical" evidence="7">
    <location>
        <begin position="279"/>
        <end position="297"/>
    </location>
</feature>
<comment type="similarity">
    <text evidence="5">Belongs to the major facilitator superfamily. Phosphate:H(+) symporter (TC 2.A.1.9) family.</text>
</comment>
<feature type="domain" description="SPX" evidence="8">
    <location>
        <begin position="31"/>
        <end position="174"/>
    </location>
</feature>
<feature type="transmembrane region" description="Helical" evidence="7">
    <location>
        <begin position="440"/>
        <end position="460"/>
    </location>
</feature>
<dbReference type="EMBL" id="PNBA02000016">
    <property type="protein sequence ID" value="KAG6397004.1"/>
    <property type="molecule type" value="Genomic_DNA"/>
</dbReference>
<evidence type="ECO:0000256" key="3">
    <source>
        <dbReference type="ARBA" id="ARBA00022989"/>
    </source>
</evidence>
<dbReference type="AlphaFoldDB" id="A0A8X8ZAK3"/>
<dbReference type="InterPro" id="IPR004331">
    <property type="entry name" value="SPX_dom"/>
</dbReference>
<feature type="region of interest" description="Disordered" evidence="6">
    <location>
        <begin position="467"/>
        <end position="486"/>
    </location>
</feature>
<evidence type="ECO:0000256" key="2">
    <source>
        <dbReference type="ARBA" id="ARBA00022692"/>
    </source>
</evidence>
<keyword evidence="4 7" id="KW-0472">Membrane</keyword>
<protein>
    <recommendedName>
        <fullName evidence="8">SPX domain-containing protein</fullName>
    </recommendedName>
</protein>
<comment type="caution">
    <text evidence="9">The sequence shown here is derived from an EMBL/GenBank/DDBJ whole genome shotgun (WGS) entry which is preliminary data.</text>
</comment>
<accession>A0A8X8ZAK3</accession>
<reference evidence="9" key="1">
    <citation type="submission" date="2018-01" db="EMBL/GenBank/DDBJ databases">
        <authorList>
            <person name="Mao J.F."/>
        </authorList>
    </citation>
    <scope>NUCLEOTIDE SEQUENCE</scope>
    <source>
        <strain evidence="9">Huo1</strain>
        <tissue evidence="9">Leaf</tissue>
    </source>
</reference>
<organism evidence="9">
    <name type="scientific">Salvia splendens</name>
    <name type="common">Scarlet sage</name>
    <dbReference type="NCBI Taxonomy" id="180675"/>
    <lineage>
        <taxon>Eukaryota</taxon>
        <taxon>Viridiplantae</taxon>
        <taxon>Streptophyta</taxon>
        <taxon>Embryophyta</taxon>
        <taxon>Tracheophyta</taxon>
        <taxon>Spermatophyta</taxon>
        <taxon>Magnoliopsida</taxon>
        <taxon>eudicotyledons</taxon>
        <taxon>Gunneridae</taxon>
        <taxon>Pentapetalae</taxon>
        <taxon>asterids</taxon>
        <taxon>lamiids</taxon>
        <taxon>Lamiales</taxon>
        <taxon>Lamiaceae</taxon>
        <taxon>Nepetoideae</taxon>
        <taxon>Mentheae</taxon>
        <taxon>Salviinae</taxon>
        <taxon>Salvia</taxon>
        <taxon>Salvia subgen. Calosphace</taxon>
        <taxon>core Calosphace</taxon>
    </lineage>
</organism>
<evidence type="ECO:0000256" key="7">
    <source>
        <dbReference type="SAM" id="Phobius"/>
    </source>
</evidence>
<dbReference type="GO" id="GO:1905011">
    <property type="term" value="P:transmembrane phosphate ion transport from cytosol to vacuole"/>
    <property type="evidence" value="ECO:0007669"/>
    <property type="project" value="TreeGrafter"/>
</dbReference>
<dbReference type="PANTHER" id="PTHR23510">
    <property type="entry name" value="INNER MEMBRANE TRANSPORT PROTEIN YAJR"/>
    <property type="match status" value="1"/>
</dbReference>
<dbReference type="SUPFAM" id="SSF103473">
    <property type="entry name" value="MFS general substrate transporter"/>
    <property type="match status" value="1"/>
</dbReference>
<evidence type="ECO:0000256" key="4">
    <source>
        <dbReference type="ARBA" id="ARBA00023136"/>
    </source>
</evidence>
<feature type="transmembrane region" description="Helical" evidence="7">
    <location>
        <begin position="406"/>
        <end position="428"/>
    </location>
</feature>
<dbReference type="InterPro" id="IPR045264">
    <property type="entry name" value="SPXM_SPX_plant"/>
</dbReference>
<dbReference type="PANTHER" id="PTHR23510:SF65">
    <property type="entry name" value="SPX DOMAIN-CONTAINING MEMBRANE PROTEIN OS09G0521800"/>
    <property type="match status" value="1"/>
</dbReference>
<proteinExistence type="inferred from homology"/>
<evidence type="ECO:0000256" key="1">
    <source>
        <dbReference type="ARBA" id="ARBA00004141"/>
    </source>
</evidence>
<reference evidence="9" key="2">
    <citation type="submission" date="2020-08" db="EMBL/GenBank/DDBJ databases">
        <title>Plant Genome Project.</title>
        <authorList>
            <person name="Zhang R.-G."/>
        </authorList>
    </citation>
    <scope>NUCLEOTIDE SEQUENCE</scope>
    <source>
        <strain evidence="9">Huo1</strain>
        <tissue evidence="9">Leaf</tissue>
    </source>
</reference>
<dbReference type="InterPro" id="IPR036259">
    <property type="entry name" value="MFS_trans_sf"/>
</dbReference>
<feature type="compositionally biased region" description="Acidic residues" evidence="6">
    <location>
        <begin position="499"/>
        <end position="513"/>
    </location>
</feature>
<keyword evidence="10" id="KW-1185">Reference proteome</keyword>
<feature type="transmembrane region" description="Helical" evidence="7">
    <location>
        <begin position="309"/>
        <end position="333"/>
    </location>
</feature>
<feature type="compositionally biased region" description="Polar residues" evidence="6">
    <location>
        <begin position="475"/>
        <end position="484"/>
    </location>
</feature>
<evidence type="ECO:0000313" key="9">
    <source>
        <dbReference type="EMBL" id="KAG6397004.1"/>
    </source>
</evidence>
<feature type="transmembrane region" description="Helical" evidence="7">
    <location>
        <begin position="340"/>
        <end position="361"/>
    </location>
</feature>
<feature type="transmembrane region" description="Helical" evidence="7">
    <location>
        <begin position="367"/>
        <end position="385"/>
    </location>
</feature>
<dbReference type="Pfam" id="PF07690">
    <property type="entry name" value="MFS_1"/>
    <property type="match status" value="1"/>
</dbReference>
<dbReference type="PROSITE" id="PS51382">
    <property type="entry name" value="SPX"/>
    <property type="match status" value="1"/>
</dbReference>
<keyword evidence="2 7" id="KW-0812">Transmembrane</keyword>
<dbReference type="Gene3D" id="1.20.1250.20">
    <property type="entry name" value="MFS general substrate transporter like domains"/>
    <property type="match status" value="1"/>
</dbReference>
<evidence type="ECO:0000256" key="5">
    <source>
        <dbReference type="ARBA" id="ARBA00044504"/>
    </source>
</evidence>
<dbReference type="GO" id="GO:0009705">
    <property type="term" value="C:plant-type vacuole membrane"/>
    <property type="evidence" value="ECO:0007669"/>
    <property type="project" value="TreeGrafter"/>
</dbReference>
<feature type="transmembrane region" description="Helical" evidence="7">
    <location>
        <begin position="892"/>
        <end position="913"/>
    </location>
</feature>
<evidence type="ECO:0000259" key="8">
    <source>
        <dbReference type="PROSITE" id="PS51382"/>
    </source>
</evidence>
<dbReference type="InterPro" id="IPR011701">
    <property type="entry name" value="MFS"/>
</dbReference>
<dbReference type="GO" id="GO:0022857">
    <property type="term" value="F:transmembrane transporter activity"/>
    <property type="evidence" value="ECO:0007669"/>
    <property type="project" value="InterPro"/>
</dbReference>
<keyword evidence="3 7" id="KW-1133">Transmembrane helix</keyword>
<name>A0A8X8ZAK3_SALSN</name>
<gene>
    <name evidence="9" type="ORF">SASPL_143165</name>
</gene>
<feature type="transmembrane region" description="Helical" evidence="7">
    <location>
        <begin position="762"/>
        <end position="781"/>
    </location>
</feature>
<dbReference type="InterPro" id="IPR051068">
    <property type="entry name" value="MFS_Domain-Containing_Protein"/>
</dbReference>
<dbReference type="Proteomes" id="UP000298416">
    <property type="component" value="Unassembled WGS sequence"/>
</dbReference>
<feature type="transmembrane region" description="Helical" evidence="7">
    <location>
        <begin position="793"/>
        <end position="813"/>
    </location>
</feature>
<sequence>MMRLVSDQRLSGRAIILTLDLKSCGVIIEMVEFGKKLKERQIQEWQGFYINYKLMKKKVKQYTTQIESGALDHRNALKDFSRMLDTQIEKIVLFMLEQQGLLASRISQLNKQQDSLQEEPDISKISDLREAYRDVGRDLLKLLFFVEMNAIGLRKILKKFDKRLRYKFTDYYVKTRANHPYSQLQQVFKHVGLGAVVGAISRNLGDLQDRQGSYLSIYDQPALPLQDPVVDAIKSASDRLTHSTHFLNFLAQHAFIMYEELPSAAEEPPSEERYHFMSLLLNLASTFLYMINTYIIVPTADDYSMSLGAAPTVCGVIIGAMAIAQIFSSVYLSAWSNKSYFGPLVFSSLVLCAGNVMYAMAYDVNSIAVLLIGRLLCGLGSARAVNRRYISDCVPLKYRMQASAGFVSASALGMACGPALAGLLPIKFKIYKITFNQETLPGWVMAVLWLLYLVLLWITFREPARDTEVDPIPQEPNTEEQVSLENGPAQPLLLKSIENEEDEEGDEESEEASEESRRPANSLASAYRLLTPSVKTFFTSVTFTDFATPLKKITGCAYGDARVLHRGRSSGPTSEDTRAVVNCGTGGGEGLDWNGDVGAISGDNRVAGTLAVSSVEISMGKGRGVNAGAEICASRRRKMRSMIACTDRSNAFPYGGMRHKMDAQAVVVCSGLMCLAMRCRIDAWEAVAQCAGWLSSLQSCWLDGRPEVVTCAGKCCGVWKVTSNEPEVQLLIYFMLKYAMEILLSESSVVTTYYFGWTTSTVSIFLACLGLTVLPVNIVVGSYISNMFEDRQILMASEIVVFLGILFSFNFFVPYSVPQYVVAGLVMFVSAEVLEGVNLSLLSRVMSSRLSRGTYNGGLLSTEAGTLARVVADATITLAGFIGESKLLNITLLPSLVICIASIVATCCTYNSLY</sequence>
<feature type="transmembrane region" description="Helical" evidence="7">
    <location>
        <begin position="819"/>
        <end position="842"/>
    </location>
</feature>
<dbReference type="CDD" id="cd14479">
    <property type="entry name" value="SPX-MFS_plant"/>
    <property type="match status" value="1"/>
</dbReference>